<dbReference type="AlphaFoldDB" id="A0A1L7NMZ6"/>
<evidence type="ECO:0000313" key="3">
    <source>
        <dbReference type="Proteomes" id="UP000218731"/>
    </source>
</evidence>
<name>A0A1L7NMZ6_PSEPU</name>
<dbReference type="RefSeq" id="WP_020307669.1">
    <property type="nucleotide sequence ID" value="NZ_AP015030.1"/>
</dbReference>
<evidence type="ECO:0000313" key="2">
    <source>
        <dbReference type="EMBL" id="BAW26812.1"/>
    </source>
</evidence>
<keyword evidence="2" id="KW-0614">Plasmid</keyword>
<keyword evidence="1" id="KW-0472">Membrane</keyword>
<sequence>MATWIDKLREWNYDWEPVATWLLDTVQYQAARHGPIAYVVTALTVILVFLSFPPTRKLTQTFCGGVFKLVLNFIQLAGALLFVQAVGFFARMCLTLFHKARIWLIETARRARE</sequence>
<gene>
    <name evidence="2" type="ORF">KF715C_pA3070</name>
</gene>
<feature type="transmembrane region" description="Helical" evidence="1">
    <location>
        <begin position="73"/>
        <end position="94"/>
    </location>
</feature>
<protein>
    <submittedName>
        <fullName evidence="2">Putative transmembrane protein</fullName>
    </submittedName>
</protein>
<reference evidence="2 3" key="1">
    <citation type="submission" date="2015-11" db="EMBL/GenBank/DDBJ databases">
        <title>Complete genome sequencing of a biphenyl-degrading bacterium, Pseudomonas putida KF715 (=NBRC110667).</title>
        <authorList>
            <person name="Suenaga H."/>
            <person name="Fujihara N."/>
            <person name="Watanabe T."/>
            <person name="Hirose J."/>
            <person name="Kimura N."/>
            <person name="Yamazoe A."/>
            <person name="Hosoyama A."/>
            <person name="Shimodaira J."/>
            <person name="Furukawa K."/>
        </authorList>
    </citation>
    <scope>NUCLEOTIDE SEQUENCE [LARGE SCALE GENOMIC DNA]</scope>
    <source>
        <strain evidence="2 3">KF715</strain>
        <plasmid evidence="3">Plasmid pkf715a dna</plasmid>
    </source>
</reference>
<proteinExistence type="predicted"/>
<keyword evidence="1 2" id="KW-0812">Transmembrane</keyword>
<geneLocation type="plasmid" evidence="3">
    <name>pkf715a dna</name>
</geneLocation>
<organism evidence="2 3">
    <name type="scientific">Pseudomonas putida</name>
    <name type="common">Arthrobacter siderocapsulatus</name>
    <dbReference type="NCBI Taxonomy" id="303"/>
    <lineage>
        <taxon>Bacteria</taxon>
        <taxon>Pseudomonadati</taxon>
        <taxon>Pseudomonadota</taxon>
        <taxon>Gammaproteobacteria</taxon>
        <taxon>Pseudomonadales</taxon>
        <taxon>Pseudomonadaceae</taxon>
        <taxon>Pseudomonas</taxon>
    </lineage>
</organism>
<accession>A0A1L7NMZ6</accession>
<evidence type="ECO:0000256" key="1">
    <source>
        <dbReference type="SAM" id="Phobius"/>
    </source>
</evidence>
<feature type="transmembrane region" description="Helical" evidence="1">
    <location>
        <begin position="36"/>
        <end position="53"/>
    </location>
</feature>
<dbReference type="Proteomes" id="UP000218731">
    <property type="component" value="Plasmid pKF715A"/>
</dbReference>
<dbReference type="EMBL" id="AP015030">
    <property type="protein sequence ID" value="BAW26812.1"/>
    <property type="molecule type" value="Genomic_DNA"/>
</dbReference>
<keyword evidence="1" id="KW-1133">Transmembrane helix</keyword>